<dbReference type="SMART" id="SM00228">
    <property type="entry name" value="PDZ"/>
    <property type="match status" value="2"/>
</dbReference>
<dbReference type="SUPFAM" id="SSF50156">
    <property type="entry name" value="PDZ domain-like"/>
    <property type="match status" value="2"/>
</dbReference>
<accession>A0A3F2YTY9</accession>
<dbReference type="InterPro" id="IPR001478">
    <property type="entry name" value="PDZ"/>
</dbReference>
<dbReference type="STRING" id="43041.A0A3F2YTY9"/>
<feature type="domain" description="PDZ" evidence="2">
    <location>
        <begin position="130"/>
        <end position="205"/>
    </location>
</feature>
<dbReference type="EnsemblMetazoa" id="ACHR015076-RA">
    <property type="protein sequence ID" value="ACHR015076-PA"/>
    <property type="gene ID" value="ACHR015076"/>
</dbReference>
<keyword evidence="4" id="KW-1185">Reference proteome</keyword>
<evidence type="ECO:0000313" key="3">
    <source>
        <dbReference type="EnsemblMetazoa" id="ACHR015076-PA"/>
    </source>
</evidence>
<dbReference type="VEuPathDB" id="VectorBase:ACHR015076"/>
<dbReference type="GO" id="GO:0005886">
    <property type="term" value="C:plasma membrane"/>
    <property type="evidence" value="ECO:0007669"/>
    <property type="project" value="TreeGrafter"/>
</dbReference>
<evidence type="ECO:0000259" key="2">
    <source>
        <dbReference type="PROSITE" id="PS50106"/>
    </source>
</evidence>
<reference evidence="3" key="2">
    <citation type="submission" date="2020-05" db="UniProtKB">
        <authorList>
            <consortium name="EnsemblMetazoa"/>
        </authorList>
    </citation>
    <scope>IDENTIFICATION</scope>
    <source>
        <strain evidence="3">ACHKN1017</strain>
    </source>
</reference>
<dbReference type="GO" id="GO:0005737">
    <property type="term" value="C:cytoplasm"/>
    <property type="evidence" value="ECO:0007669"/>
    <property type="project" value="TreeGrafter"/>
</dbReference>
<organism evidence="3 4">
    <name type="scientific">Anopheles christyi</name>
    <dbReference type="NCBI Taxonomy" id="43041"/>
    <lineage>
        <taxon>Eukaryota</taxon>
        <taxon>Metazoa</taxon>
        <taxon>Ecdysozoa</taxon>
        <taxon>Arthropoda</taxon>
        <taxon>Hexapoda</taxon>
        <taxon>Insecta</taxon>
        <taxon>Pterygota</taxon>
        <taxon>Neoptera</taxon>
        <taxon>Endopterygota</taxon>
        <taxon>Diptera</taxon>
        <taxon>Nematocera</taxon>
        <taxon>Culicoidea</taxon>
        <taxon>Culicidae</taxon>
        <taxon>Anophelinae</taxon>
        <taxon>Anopheles</taxon>
    </lineage>
</organism>
<reference evidence="4" key="1">
    <citation type="submission" date="2013-03" db="EMBL/GenBank/DDBJ databases">
        <title>The Genome Sequence of Anopheles christyi ACHKN1017.</title>
        <authorList>
            <consortium name="The Broad Institute Genomics Platform"/>
            <person name="Neafsey D.E."/>
            <person name="Besansky N."/>
            <person name="Walker B."/>
            <person name="Young S.K."/>
            <person name="Zeng Q."/>
            <person name="Gargeya S."/>
            <person name="Fitzgerald M."/>
            <person name="Haas B."/>
            <person name="Abouelleil A."/>
            <person name="Allen A.W."/>
            <person name="Alvarado L."/>
            <person name="Arachchi H.M."/>
            <person name="Berlin A.M."/>
            <person name="Chapman S.B."/>
            <person name="Gainer-Dewar J."/>
            <person name="Goldberg J."/>
            <person name="Griggs A."/>
            <person name="Gujja S."/>
            <person name="Hansen M."/>
            <person name="Howarth C."/>
            <person name="Imamovic A."/>
            <person name="Ireland A."/>
            <person name="Larimer J."/>
            <person name="McCowan C."/>
            <person name="Murphy C."/>
            <person name="Pearson M."/>
            <person name="Poon T.W."/>
            <person name="Priest M."/>
            <person name="Roberts A."/>
            <person name="Saif S."/>
            <person name="Shea T."/>
            <person name="Sisk P."/>
            <person name="Sykes S."/>
            <person name="Wortman J."/>
            <person name="Nusbaum C."/>
            <person name="Birren B."/>
        </authorList>
    </citation>
    <scope>NUCLEOTIDE SEQUENCE [LARGE SCALE GENOMIC DNA]</scope>
    <source>
        <strain evidence="4">ACHKN1017</strain>
    </source>
</reference>
<dbReference type="InterPro" id="IPR051230">
    <property type="entry name" value="APP-Binding"/>
</dbReference>
<dbReference type="PROSITE" id="PS50106">
    <property type="entry name" value="PDZ"/>
    <property type="match status" value="2"/>
</dbReference>
<dbReference type="PANTHER" id="PTHR12345">
    <property type="entry name" value="SYNTENIN RELATED"/>
    <property type="match status" value="1"/>
</dbReference>
<dbReference type="Proteomes" id="UP000075881">
    <property type="component" value="Unassembled WGS sequence"/>
</dbReference>
<evidence type="ECO:0000313" key="4">
    <source>
        <dbReference type="Proteomes" id="UP000075881"/>
    </source>
</evidence>
<feature type="domain" description="PDZ" evidence="2">
    <location>
        <begin position="45"/>
        <end position="112"/>
    </location>
</feature>
<name>A0A3F2YTY9_9DIPT</name>
<protein>
    <recommendedName>
        <fullName evidence="2">PDZ domain-containing protein</fullName>
    </recommendedName>
</protein>
<dbReference type="AlphaFoldDB" id="A0A3F2YTY9"/>
<proteinExistence type="predicted"/>
<dbReference type="PANTHER" id="PTHR12345:SF3">
    <property type="entry name" value="PDZ DOMAIN-CONTAINING PROTEIN"/>
    <property type="match status" value="1"/>
</dbReference>
<keyword evidence="1" id="KW-0677">Repeat</keyword>
<dbReference type="Pfam" id="PF00595">
    <property type="entry name" value="PDZ"/>
    <property type="match status" value="2"/>
</dbReference>
<dbReference type="InterPro" id="IPR036034">
    <property type="entry name" value="PDZ_sf"/>
</dbReference>
<evidence type="ECO:0000256" key="1">
    <source>
        <dbReference type="ARBA" id="ARBA00022737"/>
    </source>
</evidence>
<sequence length="227" mass="25552">MSITWNQQDLFVSSSEASANGGGGIVAPGCPIRICRFPVVDGIRELLIRKGEDGKIGVTVRQIEEEMFFICAVMRRSPAYLAGLRYGDEVQSLEDEPLRGQLLDRVRELVRKNMRNSIKLRTKDKPGERYVTIVRDVEKGYGFRFVNGEITFVRANTSAQRQGLERKLQIIEVNEEVVVGTSDEDIEAIICGSGDTVTLCVVPVKVYRQLFNRLLPINIDYLTLVEL</sequence>
<dbReference type="Gene3D" id="2.30.42.10">
    <property type="match status" value="2"/>
</dbReference>